<keyword evidence="4" id="KW-0663">Pyridoxal phosphate</keyword>
<dbReference type="STRING" id="1231392.OCGS_2610"/>
<dbReference type="GO" id="GO:0042802">
    <property type="term" value="F:identical protein binding"/>
    <property type="evidence" value="ECO:0007669"/>
    <property type="project" value="TreeGrafter"/>
</dbReference>
<dbReference type="eggNOG" id="COG5322">
    <property type="taxonomic scope" value="Bacteria"/>
</dbReference>
<dbReference type="InterPro" id="IPR015424">
    <property type="entry name" value="PyrdxlP-dep_Trfase"/>
</dbReference>
<dbReference type="Gene3D" id="3.40.640.10">
    <property type="entry name" value="Type I PLP-dependent aspartate aminotransferase-like (Major domain)"/>
    <property type="match status" value="1"/>
</dbReference>
<dbReference type="PANTHER" id="PTHR11986">
    <property type="entry name" value="AMINOTRANSFERASE CLASS III"/>
    <property type="match status" value="1"/>
</dbReference>
<dbReference type="InterPro" id="IPR005814">
    <property type="entry name" value="Aminotrans_3"/>
</dbReference>
<dbReference type="eggNOG" id="COG4992">
    <property type="taxonomic scope" value="Bacteria"/>
</dbReference>
<keyword evidence="2 5" id="KW-0032">Aminotransferase</keyword>
<dbReference type="Gene3D" id="3.40.50.720">
    <property type="entry name" value="NAD(P)-binding Rossmann-like Domain"/>
    <property type="match status" value="1"/>
</dbReference>
<dbReference type="GO" id="GO:0030170">
    <property type="term" value="F:pyridoxal phosphate binding"/>
    <property type="evidence" value="ECO:0007669"/>
    <property type="project" value="InterPro"/>
</dbReference>
<dbReference type="InterPro" id="IPR015422">
    <property type="entry name" value="PyrdxlP-dep_Trfase_small"/>
</dbReference>
<dbReference type="PANTHER" id="PTHR11986:SF79">
    <property type="entry name" value="ACETYLORNITHINE AMINOTRANSFERASE, MITOCHONDRIAL"/>
    <property type="match status" value="1"/>
</dbReference>
<dbReference type="RefSeq" id="WP_007427762.1">
    <property type="nucleotide sequence ID" value="NZ_AMGO01000067.1"/>
</dbReference>
<dbReference type="InterPro" id="IPR036291">
    <property type="entry name" value="NAD(P)-bd_dom_sf"/>
</dbReference>
<keyword evidence="3 5" id="KW-0808">Transferase</keyword>
<protein>
    <submittedName>
        <fullName evidence="5">Class III aminotransferase</fullName>
    </submittedName>
</protein>
<dbReference type="AlphaFoldDB" id="K2H6K5"/>
<dbReference type="GO" id="GO:0008483">
    <property type="term" value="F:transaminase activity"/>
    <property type="evidence" value="ECO:0007669"/>
    <property type="project" value="UniProtKB-KW"/>
</dbReference>
<dbReference type="Proteomes" id="UP000006765">
    <property type="component" value="Unassembled WGS sequence"/>
</dbReference>
<keyword evidence="6" id="KW-1185">Reference proteome</keyword>
<comment type="caution">
    <text evidence="5">The sequence shown here is derived from an EMBL/GenBank/DDBJ whole genome shotgun (WGS) entry which is preliminary data.</text>
</comment>
<name>K2H6K5_9RHOB</name>
<accession>K2H6K5</accession>
<dbReference type="SUPFAM" id="SSF51735">
    <property type="entry name" value="NAD(P)-binding Rossmann-fold domains"/>
    <property type="match status" value="1"/>
</dbReference>
<evidence type="ECO:0000313" key="5">
    <source>
        <dbReference type="EMBL" id="EKE43273.1"/>
    </source>
</evidence>
<evidence type="ECO:0000256" key="3">
    <source>
        <dbReference type="ARBA" id="ARBA00022679"/>
    </source>
</evidence>
<evidence type="ECO:0000313" key="6">
    <source>
        <dbReference type="Proteomes" id="UP000006765"/>
    </source>
</evidence>
<dbReference type="FunFam" id="3.40.640.10:FF:000004">
    <property type="entry name" value="Acetylornithine aminotransferase"/>
    <property type="match status" value="1"/>
</dbReference>
<proteinExistence type="predicted"/>
<sequence length="884" mass="94243">MSALNPTRAELLRTFALDTRLVRGSGCHLFDDQGRQYLDFLSQYGALPFGHNHPRLWSGLMAAQHDELPSLVQPLHAVEAERLAQRLADIAPGDLGITTLTNSGAETVEAAIKLARVRTGRTEILSTSNSFHGKTLGALSATGKPLYQKGFAAPAPGFGYLPYGDLDALRARLEAGADRLAAFIVEPIQGEGGVVRPPEGYIDGAIALCRSHGVLTILDEIQTGLGRTGALFACSRGREVPDMLLLSKALGGGMMAIGACIVRPSVWDDRFGRLHSSTFANNNLACRAANVTLDLLLEDDGALVESVAWNGVHLENRLTDLQRAYPEVIREVRGQGYMMGVEFHRFDDRIDSATMAFSSLNGGVTPLISSYLMNIEGVITAPLFNDSHVLRLQPPLISGRAEIDRAVDALGAVCDIVAGRDYYRMVRHLVATPPQLPDAAPADAGPAAAAVDAATPVPGKFAFLIHYTEEEDIFRSDPSFRQFDEAELGNWCDWVKQLGPGYVRRIPPVTSLTGQTAEGWILSVPMLPRDMRGRERAVAAAMIRDAVDMAQDAGVSRLGLGAFTSIATRGGEMATGRGVPITSGNTLTTVSAVRAIGRMAERSGMDMANAHVAVVGASGAIGRLGALMLSRLCGRMTLVGNAKNPFSPKLLAHVADEICATLSVADTDRANGAMAGTIRGGASRFGLAGTDVKGLAERFDTAFRTTGRQAPLDWTTDIDAAMAHADIVLVATSSETAVIDTDRLKPGTLVCDVARPQNVAKADISDRGILVFDGGLVSPPFAVDLGAFQTLPQDLCWGCLGETMLLALARQDGDYSIGSRLSLKDADLIAELAERHGFEPAVAQWHGHVWTDGELDRFARAVAATRRGAEDRTFGGQQAPRAQI</sequence>
<dbReference type="CDD" id="cd00610">
    <property type="entry name" value="OAT_like"/>
    <property type="match status" value="1"/>
</dbReference>
<dbReference type="InterPro" id="IPR015421">
    <property type="entry name" value="PyrdxlP-dep_Trfase_major"/>
</dbReference>
<comment type="cofactor">
    <cofactor evidence="1">
        <name>pyridoxal 5'-phosphate</name>
        <dbReference type="ChEBI" id="CHEBI:597326"/>
    </cofactor>
</comment>
<evidence type="ECO:0000256" key="1">
    <source>
        <dbReference type="ARBA" id="ARBA00001933"/>
    </source>
</evidence>
<dbReference type="Gene3D" id="3.90.1150.10">
    <property type="entry name" value="Aspartate Aminotransferase, domain 1"/>
    <property type="match status" value="1"/>
</dbReference>
<evidence type="ECO:0000256" key="2">
    <source>
        <dbReference type="ARBA" id="ARBA00022576"/>
    </source>
</evidence>
<dbReference type="Pfam" id="PF00202">
    <property type="entry name" value="Aminotran_3"/>
    <property type="match status" value="1"/>
</dbReference>
<dbReference type="OrthoDB" id="9801834at2"/>
<organism evidence="5 6">
    <name type="scientific">Oceaniovalibus guishaninsula JLT2003</name>
    <dbReference type="NCBI Taxonomy" id="1231392"/>
    <lineage>
        <taxon>Bacteria</taxon>
        <taxon>Pseudomonadati</taxon>
        <taxon>Pseudomonadota</taxon>
        <taxon>Alphaproteobacteria</taxon>
        <taxon>Rhodobacterales</taxon>
        <taxon>Roseobacteraceae</taxon>
        <taxon>Oceaniovalibus</taxon>
    </lineage>
</organism>
<reference evidence="5 6" key="1">
    <citation type="journal article" date="2012" name="J. Bacteriol.">
        <title>Draft Genome Sequence of Oceaniovalibus guishaninsula JLT2003T.</title>
        <authorList>
            <person name="Tang K."/>
            <person name="Liu K."/>
            <person name="Jiao N."/>
        </authorList>
    </citation>
    <scope>NUCLEOTIDE SEQUENCE [LARGE SCALE GENOMIC DNA]</scope>
    <source>
        <strain evidence="5 6">JLT2003</strain>
    </source>
</reference>
<dbReference type="EMBL" id="AMGO01000067">
    <property type="protein sequence ID" value="EKE43273.1"/>
    <property type="molecule type" value="Genomic_DNA"/>
</dbReference>
<dbReference type="SUPFAM" id="SSF53383">
    <property type="entry name" value="PLP-dependent transferases"/>
    <property type="match status" value="1"/>
</dbReference>
<evidence type="ECO:0000256" key="4">
    <source>
        <dbReference type="ARBA" id="ARBA00022898"/>
    </source>
</evidence>
<gene>
    <name evidence="5" type="ORF">OCGS_2610</name>
</gene>
<dbReference type="InterPro" id="IPR050103">
    <property type="entry name" value="Class-III_PLP-dep_AT"/>
</dbReference>